<dbReference type="Gene3D" id="3.30.1220.10">
    <property type="entry name" value="CobW-like, C-terminal domain"/>
    <property type="match status" value="1"/>
</dbReference>
<dbReference type="InterPro" id="IPR011629">
    <property type="entry name" value="CobW-like_C"/>
</dbReference>
<dbReference type="InterPro" id="IPR036627">
    <property type="entry name" value="CobW-likC_sf"/>
</dbReference>
<comment type="similarity">
    <text evidence="4">Belongs to the SIMIBI class G3E GTPase family. ZNG1 subfamily.</text>
</comment>
<organism evidence="8 9">
    <name type="scientific">Skeletonema marinoi</name>
    <dbReference type="NCBI Taxonomy" id="267567"/>
    <lineage>
        <taxon>Eukaryota</taxon>
        <taxon>Sar</taxon>
        <taxon>Stramenopiles</taxon>
        <taxon>Ochrophyta</taxon>
        <taxon>Bacillariophyta</taxon>
        <taxon>Coscinodiscophyceae</taxon>
        <taxon>Thalassiosirophycidae</taxon>
        <taxon>Thalassiosirales</taxon>
        <taxon>Skeletonemataceae</taxon>
        <taxon>Skeletonema</taxon>
        <taxon>Skeletonema marinoi-dohrnii complex</taxon>
    </lineage>
</organism>
<keyword evidence="1" id="KW-0547">Nucleotide-binding</keyword>
<dbReference type="SMART" id="SM00833">
    <property type="entry name" value="CobW_C"/>
    <property type="match status" value="1"/>
</dbReference>
<gene>
    <name evidence="8" type="ORF">QTG54_014349</name>
</gene>
<dbReference type="GO" id="GO:0016787">
    <property type="term" value="F:hydrolase activity"/>
    <property type="evidence" value="ECO:0007669"/>
    <property type="project" value="UniProtKB-KW"/>
</dbReference>
<proteinExistence type="inferred from homology"/>
<dbReference type="PANTHER" id="PTHR43603:SF1">
    <property type="entry name" value="ZINC-REGULATED GTPASE METALLOPROTEIN ACTIVATOR 1"/>
    <property type="match status" value="1"/>
</dbReference>
<dbReference type="SUPFAM" id="SSF90002">
    <property type="entry name" value="Hypothetical protein YjiA, C-terminal domain"/>
    <property type="match status" value="1"/>
</dbReference>
<keyword evidence="9" id="KW-1185">Reference proteome</keyword>
<dbReference type="GO" id="GO:0000166">
    <property type="term" value="F:nucleotide binding"/>
    <property type="evidence" value="ECO:0007669"/>
    <property type="project" value="UniProtKB-KW"/>
</dbReference>
<keyword evidence="2" id="KW-0378">Hydrolase</keyword>
<evidence type="ECO:0000256" key="4">
    <source>
        <dbReference type="ARBA" id="ARBA00034320"/>
    </source>
</evidence>
<comment type="caution">
    <text evidence="8">The sequence shown here is derived from an EMBL/GenBank/DDBJ whole genome shotgun (WGS) entry which is preliminary data.</text>
</comment>
<dbReference type="EMBL" id="JATAAI010000036">
    <property type="protein sequence ID" value="KAK1734889.1"/>
    <property type="molecule type" value="Genomic_DNA"/>
</dbReference>
<feature type="compositionally biased region" description="Acidic residues" evidence="6">
    <location>
        <begin position="145"/>
        <end position="160"/>
    </location>
</feature>
<evidence type="ECO:0000313" key="9">
    <source>
        <dbReference type="Proteomes" id="UP001224775"/>
    </source>
</evidence>
<name>A0AAD8XW05_9STRA</name>
<feature type="region of interest" description="Disordered" evidence="6">
    <location>
        <begin position="1"/>
        <end position="25"/>
    </location>
</feature>
<dbReference type="Pfam" id="PF02492">
    <property type="entry name" value="cobW"/>
    <property type="match status" value="1"/>
</dbReference>
<comment type="catalytic activity">
    <reaction evidence="5">
        <text>GTP + H2O = GDP + phosphate + H(+)</text>
        <dbReference type="Rhea" id="RHEA:19669"/>
        <dbReference type="ChEBI" id="CHEBI:15377"/>
        <dbReference type="ChEBI" id="CHEBI:15378"/>
        <dbReference type="ChEBI" id="CHEBI:37565"/>
        <dbReference type="ChEBI" id="CHEBI:43474"/>
        <dbReference type="ChEBI" id="CHEBI:58189"/>
    </reaction>
    <physiologicalReaction direction="left-to-right" evidence="5">
        <dbReference type="Rhea" id="RHEA:19670"/>
    </physiologicalReaction>
</comment>
<evidence type="ECO:0000256" key="2">
    <source>
        <dbReference type="ARBA" id="ARBA00022801"/>
    </source>
</evidence>
<dbReference type="Gene3D" id="3.40.50.300">
    <property type="entry name" value="P-loop containing nucleotide triphosphate hydrolases"/>
    <property type="match status" value="1"/>
</dbReference>
<reference evidence="8" key="1">
    <citation type="submission" date="2023-06" db="EMBL/GenBank/DDBJ databases">
        <title>Survivors Of The Sea: Transcriptome response of Skeletonema marinoi to long-term dormancy.</title>
        <authorList>
            <person name="Pinder M.I.M."/>
            <person name="Kourtchenko O."/>
            <person name="Robertson E.K."/>
            <person name="Larsson T."/>
            <person name="Maumus F."/>
            <person name="Osuna-Cruz C.M."/>
            <person name="Vancaester E."/>
            <person name="Stenow R."/>
            <person name="Vandepoele K."/>
            <person name="Ploug H."/>
            <person name="Bruchert V."/>
            <person name="Godhe A."/>
            <person name="Topel M."/>
        </authorList>
    </citation>
    <scope>NUCLEOTIDE SEQUENCE</scope>
    <source>
        <strain evidence="8">R05AC</strain>
    </source>
</reference>
<keyword evidence="3" id="KW-0143">Chaperone</keyword>
<dbReference type="SUPFAM" id="SSF52540">
    <property type="entry name" value="P-loop containing nucleoside triphosphate hydrolases"/>
    <property type="match status" value="1"/>
</dbReference>
<protein>
    <submittedName>
        <fullName evidence="8">Zinc metallochaperone GTPase</fullName>
    </submittedName>
</protein>
<evidence type="ECO:0000256" key="6">
    <source>
        <dbReference type="SAM" id="MobiDB-lite"/>
    </source>
</evidence>
<dbReference type="Proteomes" id="UP001224775">
    <property type="component" value="Unassembled WGS sequence"/>
</dbReference>
<dbReference type="AlphaFoldDB" id="A0AAD8XW05"/>
<dbReference type="InterPro" id="IPR003495">
    <property type="entry name" value="CobW/HypB/UreG_nucleotide-bd"/>
</dbReference>
<sequence length="535" mass="60090">MEEAKPTSENGRGNKRQLDDDQQYSNDEATKRANTNTTHRKLLPVTLLSGFLGAGKTTLLKQILQSKENNFRIAIIVNDMGAINLDAAEIKKHKLIQEKQEMIEMHNGCICCTLRGDLLKTVKMLALEDRYDYLVIESTGISEPGENDDEHDTDDLDGEESNSIVDPLSNYAKMDTLVTVIDAYHFASILGTVESEADREKYFGSDDVDDTEESEESIVQLLIDQIEFANVILLNKIDLLLSGDKESSIEHIKAVLQKLNPKATIIVPDKPKFEEFDAGKIINTELFDMDEAQESAGWLAELAKPFHTPETEEYGVGSFVYRNDDRPFHPERLAKIMNNFGTSLVKNISGKNADGSESYDDAIFSSVIRCKGEMWLSNADACPIEIHSVGRQLVLEPAGRPWIGKVVDTHPHGDEEGENPNADDCEVWNSLDINSQTLTELKESGKWNTRFGDRRSEIVFIGIKLNESKIRQALDNSLLTDEELNVDKSDRKKAWADDLNDSFFDGMHLFDLEDIMGVDEGDENEPTSYNLVQEE</sequence>
<evidence type="ECO:0000256" key="1">
    <source>
        <dbReference type="ARBA" id="ARBA00022741"/>
    </source>
</evidence>
<evidence type="ECO:0000256" key="5">
    <source>
        <dbReference type="ARBA" id="ARBA00049117"/>
    </source>
</evidence>
<feature type="domain" description="CobW C-terminal" evidence="7">
    <location>
        <begin position="316"/>
        <end position="478"/>
    </location>
</feature>
<dbReference type="PANTHER" id="PTHR43603">
    <property type="entry name" value="COBW DOMAIN-CONTAINING PROTEIN DDB_G0274527"/>
    <property type="match status" value="1"/>
</dbReference>
<accession>A0AAD8XW05</accession>
<dbReference type="CDD" id="cd03112">
    <property type="entry name" value="CobW-like"/>
    <property type="match status" value="1"/>
</dbReference>
<evidence type="ECO:0000313" key="8">
    <source>
        <dbReference type="EMBL" id="KAK1734889.1"/>
    </source>
</evidence>
<feature type="region of interest" description="Disordered" evidence="6">
    <location>
        <begin position="141"/>
        <end position="163"/>
    </location>
</feature>
<dbReference type="InterPro" id="IPR027417">
    <property type="entry name" value="P-loop_NTPase"/>
</dbReference>
<dbReference type="InterPro" id="IPR051927">
    <property type="entry name" value="Zn_Chap_cDPG_Synth"/>
</dbReference>
<evidence type="ECO:0000256" key="3">
    <source>
        <dbReference type="ARBA" id="ARBA00023186"/>
    </source>
</evidence>
<evidence type="ECO:0000259" key="7">
    <source>
        <dbReference type="SMART" id="SM00833"/>
    </source>
</evidence>
<dbReference type="Pfam" id="PF07683">
    <property type="entry name" value="CobW_C"/>
    <property type="match status" value="1"/>
</dbReference>